<keyword evidence="4" id="KW-1185">Reference proteome</keyword>
<proteinExistence type="predicted"/>
<keyword evidence="2" id="KW-0732">Signal</keyword>
<protein>
    <submittedName>
        <fullName evidence="3">Expressed protein</fullName>
    </submittedName>
</protein>
<feature type="signal peptide" evidence="2">
    <location>
        <begin position="1"/>
        <end position="23"/>
    </location>
</feature>
<evidence type="ECO:0000256" key="1">
    <source>
        <dbReference type="SAM" id="MobiDB-lite"/>
    </source>
</evidence>
<organism evidence="3 4">
    <name type="scientific">Phakopsora pachyrhizi</name>
    <name type="common">Asian soybean rust disease fungus</name>
    <dbReference type="NCBI Taxonomy" id="170000"/>
    <lineage>
        <taxon>Eukaryota</taxon>
        <taxon>Fungi</taxon>
        <taxon>Dikarya</taxon>
        <taxon>Basidiomycota</taxon>
        <taxon>Pucciniomycotina</taxon>
        <taxon>Pucciniomycetes</taxon>
        <taxon>Pucciniales</taxon>
        <taxon>Phakopsoraceae</taxon>
        <taxon>Phakopsora</taxon>
    </lineage>
</organism>
<dbReference type="Proteomes" id="UP001153365">
    <property type="component" value="Unassembled WGS sequence"/>
</dbReference>
<dbReference type="EMBL" id="CALTRL010000210">
    <property type="protein sequence ID" value="CAH7667181.1"/>
    <property type="molecule type" value="Genomic_DNA"/>
</dbReference>
<feature type="non-terminal residue" evidence="3">
    <location>
        <position position="402"/>
    </location>
</feature>
<evidence type="ECO:0000256" key="2">
    <source>
        <dbReference type="SAM" id="SignalP"/>
    </source>
</evidence>
<evidence type="ECO:0000313" key="4">
    <source>
        <dbReference type="Proteomes" id="UP001153365"/>
    </source>
</evidence>
<gene>
    <name evidence="3" type="ORF">PPACK8108_LOCUS1572</name>
</gene>
<feature type="region of interest" description="Disordered" evidence="1">
    <location>
        <begin position="222"/>
        <end position="271"/>
    </location>
</feature>
<comment type="caution">
    <text evidence="3">The sequence shown here is derived from an EMBL/GenBank/DDBJ whole genome shotgun (WGS) entry which is preliminary data.</text>
</comment>
<sequence>MVRLFNSGLFTFMIFVNFNNLLGAPALGGIANSVGDGITATREVSEASSNLEKLGSFTQLADEAKNGGIQAEHVTTNPPVIQLSESSQSSIGNHIPDSKGGGNIKELMAEQKSRFLLWSQKLAKIISEPIVKMVTSIQPRPLLTKIQDYSTSWLDYYQKAHALWVPRLKRIPDIGWDVLKRNNRLLSNKDLSKVKPLNGPDSKVSQEEASFREAIPYKVEQTMKEKSDSKGNRRGRTKKIESAKVIKQGAENDESLKTLPATETKNEKVKKSKADDQTIELIMHNFEKQREELQQLINLRRANLMIKTDKSAEQSKPGLMASIKTFFKKLITSNNYVKRLRIWWRKKQLNYFAIKSLEKEKELWQKLEAKKPAKLQEIIDLAKASAKYRGKFHSLNADMIKN</sequence>
<evidence type="ECO:0000313" key="3">
    <source>
        <dbReference type="EMBL" id="CAH7667181.1"/>
    </source>
</evidence>
<feature type="chain" id="PRO_5043617221" evidence="2">
    <location>
        <begin position="24"/>
        <end position="402"/>
    </location>
</feature>
<reference evidence="3" key="1">
    <citation type="submission" date="2022-06" db="EMBL/GenBank/DDBJ databases">
        <authorList>
            <consortium name="SYNGENTA / RWTH Aachen University"/>
        </authorList>
    </citation>
    <scope>NUCLEOTIDE SEQUENCE</scope>
</reference>
<feature type="compositionally biased region" description="Basic and acidic residues" evidence="1">
    <location>
        <begin position="222"/>
        <end position="231"/>
    </location>
</feature>
<name>A0AAV0AI05_PHAPC</name>
<dbReference type="AlphaFoldDB" id="A0AAV0AI05"/>
<accession>A0AAV0AI05</accession>